<proteinExistence type="predicted"/>
<gene>
    <name evidence="2" type="ORF">niasHS_015476</name>
</gene>
<evidence type="ECO:0000256" key="1">
    <source>
        <dbReference type="SAM" id="MobiDB-lite"/>
    </source>
</evidence>
<dbReference type="EMBL" id="JBICCN010000435">
    <property type="protein sequence ID" value="KAL3068908.1"/>
    <property type="molecule type" value="Genomic_DNA"/>
</dbReference>
<organism evidence="2 3">
    <name type="scientific">Heterodera schachtii</name>
    <name type="common">Sugarbeet cyst nematode worm</name>
    <name type="synonym">Tylenchus schachtii</name>
    <dbReference type="NCBI Taxonomy" id="97005"/>
    <lineage>
        <taxon>Eukaryota</taxon>
        <taxon>Metazoa</taxon>
        <taxon>Ecdysozoa</taxon>
        <taxon>Nematoda</taxon>
        <taxon>Chromadorea</taxon>
        <taxon>Rhabditida</taxon>
        <taxon>Tylenchina</taxon>
        <taxon>Tylenchomorpha</taxon>
        <taxon>Tylenchoidea</taxon>
        <taxon>Heteroderidae</taxon>
        <taxon>Heteroderinae</taxon>
        <taxon>Heterodera</taxon>
    </lineage>
</organism>
<dbReference type="Gene3D" id="2.40.50.140">
    <property type="entry name" value="Nucleic acid-binding proteins"/>
    <property type="match status" value="1"/>
</dbReference>
<feature type="compositionally biased region" description="Basic and acidic residues" evidence="1">
    <location>
        <begin position="230"/>
        <end position="256"/>
    </location>
</feature>
<evidence type="ECO:0000313" key="2">
    <source>
        <dbReference type="EMBL" id="KAL3068908.1"/>
    </source>
</evidence>
<protein>
    <recommendedName>
        <fullName evidence="4">DUF4283 domain-containing protein</fullName>
    </recommendedName>
</protein>
<evidence type="ECO:0000313" key="3">
    <source>
        <dbReference type="Proteomes" id="UP001620645"/>
    </source>
</evidence>
<dbReference type="Proteomes" id="UP001620645">
    <property type="component" value="Unassembled WGS sequence"/>
</dbReference>
<dbReference type="InterPro" id="IPR012340">
    <property type="entry name" value="NA-bd_OB-fold"/>
</dbReference>
<sequence length="256" mass="29902">MALLSDRFDILVDTHFDGKTEFKNWNTISIEKGPKAKLYIDHSVLAFLRSNKPIWDRWGTMLRLWMPFPYDKTAADVQPIWDILVRDIWPILVTTIRHLTIDKRDLDNLRRLDLAGQFSPISTNWIQSIPFLRKNSAYEWSLDPESKCRIGDVVLIRRLSESRRPSKNALFQQGNFIDPVTKRLVFGAKELFEKGSREIAQRLVERKYTAQPLGEADGRSGFEAEQNPVEEQRERKANDEGENWDDGKPPEEQQLY</sequence>
<reference evidence="2 3" key="1">
    <citation type="submission" date="2024-10" db="EMBL/GenBank/DDBJ databases">
        <authorList>
            <person name="Kim D."/>
        </authorList>
    </citation>
    <scope>NUCLEOTIDE SEQUENCE [LARGE SCALE GENOMIC DNA]</scope>
    <source>
        <strain evidence="2">Taebaek</strain>
    </source>
</reference>
<evidence type="ECO:0008006" key="4">
    <source>
        <dbReference type="Google" id="ProtNLM"/>
    </source>
</evidence>
<dbReference type="AlphaFoldDB" id="A0ABD2HS54"/>
<accession>A0ABD2HS54</accession>
<comment type="caution">
    <text evidence="2">The sequence shown here is derived from an EMBL/GenBank/DDBJ whole genome shotgun (WGS) entry which is preliminary data.</text>
</comment>
<name>A0ABD2HS54_HETSC</name>
<feature type="region of interest" description="Disordered" evidence="1">
    <location>
        <begin position="210"/>
        <end position="256"/>
    </location>
</feature>
<keyword evidence="3" id="KW-1185">Reference proteome</keyword>